<dbReference type="Gene3D" id="3.30.1360.40">
    <property type="match status" value="1"/>
</dbReference>
<evidence type="ECO:0000256" key="4">
    <source>
        <dbReference type="ARBA" id="ARBA00022917"/>
    </source>
</evidence>
<evidence type="ECO:0000259" key="7">
    <source>
        <dbReference type="Pfam" id="PF01765"/>
    </source>
</evidence>
<keyword evidence="3 6" id="KW-0963">Cytoplasm</keyword>
<dbReference type="PANTHER" id="PTHR20982">
    <property type="entry name" value="RIBOSOME RECYCLING FACTOR"/>
    <property type="match status" value="1"/>
</dbReference>
<dbReference type="InterPro" id="IPR023584">
    <property type="entry name" value="Ribosome_recyc_fac_dom"/>
</dbReference>
<reference evidence="8" key="1">
    <citation type="journal article" date="2014" name="Int. J. Syst. Evol. Microbiol.">
        <title>Complete genome sequence of Corynebacterium casei LMG S-19264T (=DSM 44701T), isolated from a smear-ripened cheese.</title>
        <authorList>
            <consortium name="US DOE Joint Genome Institute (JGI-PGF)"/>
            <person name="Walter F."/>
            <person name="Albersmeier A."/>
            <person name="Kalinowski J."/>
            <person name="Ruckert C."/>
        </authorList>
    </citation>
    <scope>NUCLEOTIDE SEQUENCE</scope>
    <source>
        <strain evidence="8">CCM 7684</strain>
    </source>
</reference>
<reference evidence="8" key="2">
    <citation type="submission" date="2020-09" db="EMBL/GenBank/DDBJ databases">
        <authorList>
            <person name="Sun Q."/>
            <person name="Sedlacek I."/>
        </authorList>
    </citation>
    <scope>NUCLEOTIDE SEQUENCE</scope>
    <source>
        <strain evidence="8">CCM 7684</strain>
    </source>
</reference>
<dbReference type="FunFam" id="3.30.1360.40:FF:000001">
    <property type="entry name" value="Ribosome-recycling factor"/>
    <property type="match status" value="1"/>
</dbReference>
<feature type="domain" description="Ribosome recycling factor" evidence="7">
    <location>
        <begin position="15"/>
        <end position="178"/>
    </location>
</feature>
<dbReference type="EMBL" id="BMCP01000002">
    <property type="protein sequence ID" value="GGE44326.1"/>
    <property type="molecule type" value="Genomic_DNA"/>
</dbReference>
<organism evidence="8 9">
    <name type="scientific">Agaricicola taiwanensis</name>
    <dbReference type="NCBI Taxonomy" id="591372"/>
    <lineage>
        <taxon>Bacteria</taxon>
        <taxon>Pseudomonadati</taxon>
        <taxon>Pseudomonadota</taxon>
        <taxon>Alphaproteobacteria</taxon>
        <taxon>Rhodobacterales</taxon>
        <taxon>Paracoccaceae</taxon>
        <taxon>Agaricicola</taxon>
    </lineage>
</organism>
<comment type="similarity">
    <text evidence="2 6">Belongs to the RRF family.</text>
</comment>
<comment type="caution">
    <text evidence="8">The sequence shown here is derived from an EMBL/GenBank/DDBJ whole genome shotgun (WGS) entry which is preliminary data.</text>
</comment>
<evidence type="ECO:0000256" key="3">
    <source>
        <dbReference type="ARBA" id="ARBA00022490"/>
    </source>
</evidence>
<evidence type="ECO:0000256" key="1">
    <source>
        <dbReference type="ARBA" id="ARBA00004496"/>
    </source>
</evidence>
<dbReference type="PANTHER" id="PTHR20982:SF3">
    <property type="entry name" value="MITOCHONDRIAL RIBOSOME RECYCLING FACTOR PSEUDO 1"/>
    <property type="match status" value="1"/>
</dbReference>
<dbReference type="CDD" id="cd00520">
    <property type="entry name" value="RRF"/>
    <property type="match status" value="1"/>
</dbReference>
<accession>A0A8J2YI06</accession>
<keyword evidence="4 6" id="KW-0648">Protein biosynthesis</keyword>
<dbReference type="GO" id="GO:0005829">
    <property type="term" value="C:cytosol"/>
    <property type="evidence" value="ECO:0007669"/>
    <property type="project" value="GOC"/>
</dbReference>
<dbReference type="Gene3D" id="1.10.132.20">
    <property type="entry name" value="Ribosome-recycling factor"/>
    <property type="match status" value="1"/>
</dbReference>
<dbReference type="InterPro" id="IPR002661">
    <property type="entry name" value="Ribosome_recyc_fac"/>
</dbReference>
<dbReference type="FunFam" id="1.10.132.20:FF:000001">
    <property type="entry name" value="Ribosome-recycling factor"/>
    <property type="match status" value="1"/>
</dbReference>
<dbReference type="HAMAP" id="MF_00040">
    <property type="entry name" value="RRF"/>
    <property type="match status" value="1"/>
</dbReference>
<dbReference type="GO" id="GO:0043023">
    <property type="term" value="F:ribosomal large subunit binding"/>
    <property type="evidence" value="ECO:0007669"/>
    <property type="project" value="TreeGrafter"/>
</dbReference>
<dbReference type="AlphaFoldDB" id="A0A8J2YI06"/>
<sequence>MAELKRRMNGAIAALKQEFSGLRTGRASINMLDPVMVDAYGSSMPLNQVATVSVPEARMLVVQVWDRSMAGAVDKAIRDANLGLNPVSEGQVIRVPIPELNAERRAELVKVAHKYAENARIAVRHVRRDGLDNLKRLEKDGQMSQDEQRHQADLVQKTTDEIIAEIDQALATKEKEIMQV</sequence>
<evidence type="ECO:0000256" key="5">
    <source>
        <dbReference type="ARBA" id="ARBA00025050"/>
    </source>
</evidence>
<proteinExistence type="inferred from homology"/>
<name>A0A8J2YI06_9RHOB</name>
<dbReference type="InterPro" id="IPR036191">
    <property type="entry name" value="RRF_sf"/>
</dbReference>
<gene>
    <name evidence="6 8" type="primary">frr</name>
    <name evidence="8" type="ORF">GCM10007276_21830</name>
</gene>
<keyword evidence="9" id="KW-1185">Reference proteome</keyword>
<dbReference type="Proteomes" id="UP000602745">
    <property type="component" value="Unassembled WGS sequence"/>
</dbReference>
<dbReference type="GO" id="GO:0002184">
    <property type="term" value="P:cytoplasmic translational termination"/>
    <property type="evidence" value="ECO:0007669"/>
    <property type="project" value="TreeGrafter"/>
</dbReference>
<dbReference type="Pfam" id="PF01765">
    <property type="entry name" value="RRF"/>
    <property type="match status" value="1"/>
</dbReference>
<dbReference type="SUPFAM" id="SSF55194">
    <property type="entry name" value="Ribosome recycling factor, RRF"/>
    <property type="match status" value="1"/>
</dbReference>
<protein>
    <recommendedName>
        <fullName evidence="6">Ribosome-recycling factor</fullName>
        <shortName evidence="6">RRF</shortName>
    </recommendedName>
    <alternativeName>
        <fullName evidence="6">Ribosome-releasing factor</fullName>
    </alternativeName>
</protein>
<comment type="function">
    <text evidence="5 6">Responsible for the release of ribosomes from messenger RNA at the termination of protein biosynthesis. May increase the efficiency of translation by recycling ribosomes from one round of translation to another.</text>
</comment>
<evidence type="ECO:0000256" key="2">
    <source>
        <dbReference type="ARBA" id="ARBA00005912"/>
    </source>
</evidence>
<comment type="subcellular location">
    <subcellularLocation>
        <location evidence="1 6">Cytoplasm</location>
    </subcellularLocation>
</comment>
<evidence type="ECO:0000256" key="6">
    <source>
        <dbReference type="HAMAP-Rule" id="MF_00040"/>
    </source>
</evidence>
<evidence type="ECO:0000313" key="8">
    <source>
        <dbReference type="EMBL" id="GGE44326.1"/>
    </source>
</evidence>
<evidence type="ECO:0000313" key="9">
    <source>
        <dbReference type="Proteomes" id="UP000602745"/>
    </source>
</evidence>
<dbReference type="NCBIfam" id="TIGR00496">
    <property type="entry name" value="frr"/>
    <property type="match status" value="1"/>
</dbReference>